<sequence length="161" mass="17424">MTVSRLAHYSIRTLDLERSCRFYERVLGFKRGYRPPFDFPGAWLYKGGDESDYGTVHIIGVDPANPDGLAAYLGDKTLPASGTGTVDHIAFLATGVQAMWDTLRAEHVVWRDRTVPSLGLHQVFIEDPSGVTIELNFPAAEVAGLALPAAVPAGDSQAHGD</sequence>
<organism evidence="2 3">
    <name type="scientific">Burkholderia reimsis</name>
    <dbReference type="NCBI Taxonomy" id="2234132"/>
    <lineage>
        <taxon>Bacteria</taxon>
        <taxon>Pseudomonadati</taxon>
        <taxon>Pseudomonadota</taxon>
        <taxon>Betaproteobacteria</taxon>
        <taxon>Burkholderiales</taxon>
        <taxon>Burkholderiaceae</taxon>
        <taxon>Burkholderia</taxon>
    </lineage>
</organism>
<keyword evidence="3" id="KW-1185">Reference proteome</keyword>
<reference evidence="2 3" key="1">
    <citation type="submission" date="2018-06" db="EMBL/GenBank/DDBJ databases">
        <title>Draft genome sequence of Burkholderia reimsis strain BE51 isolated from a French agricultural soil.</title>
        <authorList>
            <person name="Esmaeel Q."/>
        </authorList>
    </citation>
    <scope>NUCLEOTIDE SEQUENCE [LARGE SCALE GENOMIC DNA]</scope>
    <source>
        <strain evidence="2 3">BE51</strain>
    </source>
</reference>
<dbReference type="PANTHER" id="PTHR46142:SF3">
    <property type="entry name" value="F18B13.24 PROTEIN"/>
    <property type="match status" value="1"/>
</dbReference>
<accession>A0A365R3L2</accession>
<dbReference type="PROSITE" id="PS51819">
    <property type="entry name" value="VOC"/>
    <property type="match status" value="1"/>
</dbReference>
<dbReference type="Proteomes" id="UP000252458">
    <property type="component" value="Unassembled WGS sequence"/>
</dbReference>
<dbReference type="RefSeq" id="WP_113044679.1">
    <property type="nucleotide sequence ID" value="NZ_QMFZ01000001.1"/>
</dbReference>
<evidence type="ECO:0000313" key="2">
    <source>
        <dbReference type="EMBL" id="RBB43201.1"/>
    </source>
</evidence>
<dbReference type="InterPro" id="IPR029068">
    <property type="entry name" value="Glyas_Bleomycin-R_OHBP_Dase"/>
</dbReference>
<dbReference type="PANTHER" id="PTHR46142">
    <property type="match status" value="1"/>
</dbReference>
<dbReference type="Pfam" id="PF00903">
    <property type="entry name" value="Glyoxalase"/>
    <property type="match status" value="1"/>
</dbReference>
<evidence type="ECO:0000259" key="1">
    <source>
        <dbReference type="PROSITE" id="PS51819"/>
    </source>
</evidence>
<protein>
    <submittedName>
        <fullName evidence="2">Glyoxalase</fullName>
    </submittedName>
</protein>
<dbReference type="Gene3D" id="3.10.180.10">
    <property type="entry name" value="2,3-Dihydroxybiphenyl 1,2-Dioxygenase, domain 1"/>
    <property type="match status" value="1"/>
</dbReference>
<evidence type="ECO:0000313" key="3">
    <source>
        <dbReference type="Proteomes" id="UP000252458"/>
    </source>
</evidence>
<dbReference type="InterPro" id="IPR004360">
    <property type="entry name" value="Glyas_Fos-R_dOase_dom"/>
</dbReference>
<dbReference type="InterPro" id="IPR037523">
    <property type="entry name" value="VOC_core"/>
</dbReference>
<proteinExistence type="predicted"/>
<dbReference type="AlphaFoldDB" id="A0A365R3L2"/>
<dbReference type="SUPFAM" id="SSF54593">
    <property type="entry name" value="Glyoxalase/Bleomycin resistance protein/Dihydroxybiphenyl dioxygenase"/>
    <property type="match status" value="1"/>
</dbReference>
<feature type="domain" description="VOC" evidence="1">
    <location>
        <begin position="5"/>
        <end position="138"/>
    </location>
</feature>
<gene>
    <name evidence="2" type="ORF">DPV79_02640</name>
</gene>
<dbReference type="EMBL" id="QMFZ01000001">
    <property type="protein sequence ID" value="RBB43201.1"/>
    <property type="molecule type" value="Genomic_DNA"/>
</dbReference>
<comment type="caution">
    <text evidence="2">The sequence shown here is derived from an EMBL/GenBank/DDBJ whole genome shotgun (WGS) entry which is preliminary data.</text>
</comment>
<name>A0A365R3L2_9BURK</name>